<proteinExistence type="predicted"/>
<reference evidence="1 2" key="1">
    <citation type="submission" date="2016-10" db="EMBL/GenBank/DDBJ databases">
        <authorList>
            <person name="de Groot N.N."/>
        </authorList>
    </citation>
    <scope>NUCLEOTIDE SEQUENCE [LARGE SCALE GENOMIC DNA]</scope>
    <source>
        <strain evidence="1 2">CGMCC 1.5058</strain>
    </source>
</reference>
<sequence length="37" mass="4359">MRKNKMLRRTSVLLLILLLLSPMLSLGDVMEQERTMK</sequence>
<accession>A0A1G8MDT3</accession>
<name>A0A1G8MDT3_9CLOT</name>
<protein>
    <submittedName>
        <fullName evidence="1">Uncharacterized protein</fullName>
    </submittedName>
</protein>
<evidence type="ECO:0000313" key="2">
    <source>
        <dbReference type="Proteomes" id="UP000183255"/>
    </source>
</evidence>
<organism evidence="1 2">
    <name type="scientific">Proteiniclasticum ruminis</name>
    <dbReference type="NCBI Taxonomy" id="398199"/>
    <lineage>
        <taxon>Bacteria</taxon>
        <taxon>Bacillati</taxon>
        <taxon>Bacillota</taxon>
        <taxon>Clostridia</taxon>
        <taxon>Eubacteriales</taxon>
        <taxon>Clostridiaceae</taxon>
        <taxon>Proteiniclasticum</taxon>
    </lineage>
</organism>
<gene>
    <name evidence="1" type="ORF">SAMN05421804_103364</name>
</gene>
<dbReference type="EMBL" id="FNDZ01000003">
    <property type="protein sequence ID" value="SDI66099.1"/>
    <property type="molecule type" value="Genomic_DNA"/>
</dbReference>
<dbReference type="AlphaFoldDB" id="A0A1G8MDT3"/>
<dbReference type="Proteomes" id="UP000183255">
    <property type="component" value="Unassembled WGS sequence"/>
</dbReference>
<evidence type="ECO:0000313" key="1">
    <source>
        <dbReference type="EMBL" id="SDI66099.1"/>
    </source>
</evidence>